<proteinExistence type="predicted"/>
<sequence length="387" mass="42698">MEDSSYNCNCTDQQHCLSKSKSNPSLAIGSFLDEDSIDWKDTTSSEDSNSECSSCHFLPPAQESRETEAGRMPFGRRQQIQHGPEKLCEPPIVQAVEASGGSHQEDSRATLDLSADYQRMQRINQNLGKLRDLTKGLRALLDKEKDDKDGDPVFSDSPLDEALPPGTTSASPQMDHGSGQEHEASQALPKWEPPENEHLGTCPDSSPGLEEEEPLEVSMELLDCRARDRPSWGGRVDSMESLLLPAAKQGHTPVHQEMSKERRRTASLKGSWARGVREGPRSTERHKSGEGQMIGPEKFCMICQETGSADSLSVTAGQAKEGDPPAHSESTSCLNIRSIMHWLRKRVASSLPGRKRPEAAYKDTSLLEPRKGCFLRGKRIQPRNPST</sequence>
<dbReference type="AlphaFoldDB" id="A0AA41SU34"/>
<feature type="region of interest" description="Disordered" evidence="1">
    <location>
        <begin position="30"/>
        <end position="71"/>
    </location>
</feature>
<keyword evidence="3" id="KW-1185">Reference proteome</keyword>
<gene>
    <name evidence="2" type="ORF">SUZIE_126145</name>
</gene>
<dbReference type="InterPro" id="IPR027908">
    <property type="entry name" value="DUF4640"/>
</dbReference>
<feature type="compositionally biased region" description="Low complexity" evidence="1">
    <location>
        <begin position="45"/>
        <end position="55"/>
    </location>
</feature>
<protein>
    <submittedName>
        <fullName evidence="2">Uncharacterized protein</fullName>
    </submittedName>
</protein>
<evidence type="ECO:0000256" key="1">
    <source>
        <dbReference type="SAM" id="MobiDB-lite"/>
    </source>
</evidence>
<dbReference type="EMBL" id="JAATJV010217800">
    <property type="protein sequence ID" value="MBZ3874079.1"/>
    <property type="molecule type" value="Genomic_DNA"/>
</dbReference>
<feature type="region of interest" description="Disordered" evidence="1">
    <location>
        <begin position="247"/>
        <end position="293"/>
    </location>
</feature>
<evidence type="ECO:0000313" key="3">
    <source>
        <dbReference type="Proteomes" id="UP001166674"/>
    </source>
</evidence>
<name>A0AA41SU34_SCICA</name>
<dbReference type="Pfam" id="PF15480">
    <property type="entry name" value="DUF4640"/>
    <property type="match status" value="2"/>
</dbReference>
<feature type="region of interest" description="Disordered" evidence="1">
    <location>
        <begin position="143"/>
        <end position="217"/>
    </location>
</feature>
<dbReference type="Proteomes" id="UP001166674">
    <property type="component" value="Unassembled WGS sequence"/>
</dbReference>
<feature type="compositionally biased region" description="Basic and acidic residues" evidence="1">
    <location>
        <begin position="275"/>
        <end position="289"/>
    </location>
</feature>
<reference evidence="2" key="1">
    <citation type="submission" date="2020-03" db="EMBL/GenBank/DDBJ databases">
        <title>Studies in the Genomics of Life Span.</title>
        <authorList>
            <person name="Glass D."/>
        </authorList>
    </citation>
    <scope>NUCLEOTIDE SEQUENCE</scope>
    <source>
        <strain evidence="2">SUZIE</strain>
        <tissue evidence="2">Muscle</tissue>
    </source>
</reference>
<accession>A0AA41SU34</accession>
<dbReference type="PANTHER" id="PTHR36462">
    <property type="entry name" value="CHROMOSOME 12 OPEN READING FRAME 71"/>
    <property type="match status" value="1"/>
</dbReference>
<evidence type="ECO:0000313" key="2">
    <source>
        <dbReference type="EMBL" id="MBZ3874079.1"/>
    </source>
</evidence>
<dbReference type="PANTHER" id="PTHR36462:SF1">
    <property type="entry name" value="CHROMOSOME 12 OPEN READING FRAME 71"/>
    <property type="match status" value="1"/>
</dbReference>
<comment type="caution">
    <text evidence="2">The sequence shown here is derived from an EMBL/GenBank/DDBJ whole genome shotgun (WGS) entry which is preliminary data.</text>
</comment>
<organism evidence="2 3">
    <name type="scientific">Sciurus carolinensis</name>
    <name type="common">Eastern gray squirrel</name>
    <dbReference type="NCBI Taxonomy" id="30640"/>
    <lineage>
        <taxon>Eukaryota</taxon>
        <taxon>Metazoa</taxon>
        <taxon>Chordata</taxon>
        <taxon>Craniata</taxon>
        <taxon>Vertebrata</taxon>
        <taxon>Euteleostomi</taxon>
        <taxon>Mammalia</taxon>
        <taxon>Eutheria</taxon>
        <taxon>Euarchontoglires</taxon>
        <taxon>Glires</taxon>
        <taxon>Rodentia</taxon>
        <taxon>Sciuromorpha</taxon>
        <taxon>Sciuridae</taxon>
        <taxon>Sciurinae</taxon>
        <taxon>Sciurini</taxon>
        <taxon>Sciurus</taxon>
    </lineage>
</organism>